<organism evidence="2 3">
    <name type="scientific">Phototrophicus methaneseepsis</name>
    <dbReference type="NCBI Taxonomy" id="2710758"/>
    <lineage>
        <taxon>Bacteria</taxon>
        <taxon>Bacillati</taxon>
        <taxon>Chloroflexota</taxon>
        <taxon>Candidatus Thermofontia</taxon>
        <taxon>Phototrophicales</taxon>
        <taxon>Phototrophicaceae</taxon>
        <taxon>Phototrophicus</taxon>
    </lineage>
</organism>
<accession>A0A7S8IEN1</accession>
<dbReference type="EMBL" id="CP062983">
    <property type="protein sequence ID" value="QPC81988.1"/>
    <property type="molecule type" value="Genomic_DNA"/>
</dbReference>
<dbReference type="PANTHER" id="PTHR33747">
    <property type="entry name" value="UPF0225 PROTEIN SCO1677"/>
    <property type="match status" value="1"/>
</dbReference>
<protein>
    <submittedName>
        <fullName evidence="2">Zinc chelation protein SecC</fullName>
    </submittedName>
</protein>
<keyword evidence="3" id="KW-1185">Reference proteome</keyword>
<dbReference type="RefSeq" id="WP_195170058.1">
    <property type="nucleotide sequence ID" value="NZ_CP062983.1"/>
</dbReference>
<evidence type="ECO:0000259" key="1">
    <source>
        <dbReference type="Pfam" id="PF17775"/>
    </source>
</evidence>
<feature type="domain" description="YchJ-like middle NTF2-like" evidence="1">
    <location>
        <begin position="33"/>
        <end position="130"/>
    </location>
</feature>
<dbReference type="Gene3D" id="3.10.450.50">
    <property type="match status" value="1"/>
</dbReference>
<reference evidence="2 3" key="1">
    <citation type="submission" date="2020-02" db="EMBL/GenBank/DDBJ databases">
        <authorList>
            <person name="Zheng R.K."/>
            <person name="Sun C.M."/>
        </authorList>
    </citation>
    <scope>NUCLEOTIDE SEQUENCE [LARGE SCALE GENOMIC DNA]</scope>
    <source>
        <strain evidence="3">rifampicinis</strain>
    </source>
</reference>
<dbReference type="InterPro" id="IPR032710">
    <property type="entry name" value="NTF2-like_dom_sf"/>
</dbReference>
<evidence type="ECO:0000313" key="3">
    <source>
        <dbReference type="Proteomes" id="UP000594468"/>
    </source>
</evidence>
<dbReference type="PANTHER" id="PTHR33747:SF1">
    <property type="entry name" value="ADENYLATE CYCLASE-ASSOCIATED CAP C-TERMINAL DOMAIN-CONTAINING PROTEIN"/>
    <property type="match status" value="1"/>
</dbReference>
<evidence type="ECO:0000313" key="2">
    <source>
        <dbReference type="EMBL" id="QPC81988.1"/>
    </source>
</evidence>
<gene>
    <name evidence="2" type="ORF">G4Y79_20210</name>
</gene>
<dbReference type="KEGG" id="pmet:G4Y79_20210"/>
<name>A0A7S8IEN1_9CHLR</name>
<dbReference type="Proteomes" id="UP000594468">
    <property type="component" value="Chromosome"/>
</dbReference>
<dbReference type="Pfam" id="PF17775">
    <property type="entry name" value="YchJ_M-like"/>
    <property type="match status" value="1"/>
</dbReference>
<dbReference type="InterPro" id="IPR048469">
    <property type="entry name" value="YchJ-like_M"/>
</dbReference>
<dbReference type="AlphaFoldDB" id="A0A7S8IEN1"/>
<proteinExistence type="predicted"/>
<sequence length="133" mass="15345">MKPFPPKNPCPCHSGDTYMACCRPFHQGKAAPTPVKLMRARYSAYALQNAEFIMQTTHRESPHYKTDKRLWRAEILAFTQQTEFIALTILNTTADTVTFRAGLLQNQRDASFTERSTFKRMDGKWQYVSGVYD</sequence>
<dbReference type="SUPFAM" id="SSF54427">
    <property type="entry name" value="NTF2-like"/>
    <property type="match status" value="1"/>
</dbReference>